<comment type="similarity">
    <text evidence="1">Belongs to the class IV-like SAM-binding methyltransferase superfamily. RNA methyltransferase TrmH family.</text>
</comment>
<evidence type="ECO:0000256" key="2">
    <source>
        <dbReference type="ARBA" id="ARBA00022603"/>
    </source>
</evidence>
<dbReference type="SUPFAM" id="SSF75217">
    <property type="entry name" value="alpha/beta knot"/>
    <property type="match status" value="1"/>
</dbReference>
<evidence type="ECO:0000313" key="7">
    <source>
        <dbReference type="Proteomes" id="UP000218172"/>
    </source>
</evidence>
<dbReference type="CDD" id="cd18098">
    <property type="entry name" value="SpoU-like"/>
    <property type="match status" value="1"/>
</dbReference>
<keyword evidence="2 6" id="KW-0489">Methyltransferase</keyword>
<proteinExistence type="inferred from homology"/>
<dbReference type="EMBL" id="NVQR01000069">
    <property type="protein sequence ID" value="PCH61300.1"/>
    <property type="molecule type" value="Genomic_DNA"/>
</dbReference>
<gene>
    <name evidence="6" type="ORF">COC19_04900</name>
</gene>
<dbReference type="AlphaFoldDB" id="A0A2A4MN66"/>
<feature type="domain" description="tRNA/rRNA methyltransferase SpoU type" evidence="5">
    <location>
        <begin position="6"/>
        <end position="139"/>
    </location>
</feature>
<evidence type="ECO:0000313" key="6">
    <source>
        <dbReference type="EMBL" id="PCH61300.1"/>
    </source>
</evidence>
<organism evidence="6 7">
    <name type="scientific">SAR86 cluster bacterium</name>
    <dbReference type="NCBI Taxonomy" id="2030880"/>
    <lineage>
        <taxon>Bacteria</taxon>
        <taxon>Pseudomonadati</taxon>
        <taxon>Pseudomonadota</taxon>
        <taxon>Gammaproteobacteria</taxon>
        <taxon>SAR86 cluster</taxon>
    </lineage>
</organism>
<dbReference type="GO" id="GO:0002128">
    <property type="term" value="P:tRNA nucleoside ribose methylation"/>
    <property type="evidence" value="ECO:0007669"/>
    <property type="project" value="TreeGrafter"/>
</dbReference>
<accession>A0A2A4MN66</accession>
<keyword evidence="4" id="KW-0949">S-adenosyl-L-methionine</keyword>
<dbReference type="GO" id="GO:0008173">
    <property type="term" value="F:RNA methyltransferase activity"/>
    <property type="evidence" value="ECO:0007669"/>
    <property type="project" value="InterPro"/>
</dbReference>
<protein>
    <submittedName>
        <fullName evidence="6">23S rRNA methyltransferase</fullName>
    </submittedName>
</protein>
<sequence>MKKSQISIGLSNPKNPDNVGAVMRAAGCFDVQQVIYTGKRYNTAMRFKTDTHRNTFKIPLTSVNSLLDNVPEGAKIICIELAEGAIALPSFQHPTNAFYLFGPEDGTLSQDLIDCADSVVYIPTLACLNLAATVNIVLYDRLAKLSESIASDKLIRHSRDRNNRVRVKHRN</sequence>
<dbReference type="InterPro" id="IPR001537">
    <property type="entry name" value="SpoU_MeTrfase"/>
</dbReference>
<dbReference type="InterPro" id="IPR029026">
    <property type="entry name" value="tRNA_m1G_MTases_N"/>
</dbReference>
<comment type="caution">
    <text evidence="6">The sequence shown here is derived from an EMBL/GenBank/DDBJ whole genome shotgun (WGS) entry which is preliminary data.</text>
</comment>
<dbReference type="PANTHER" id="PTHR42786:SF6">
    <property type="entry name" value="TRNA_RRNA METHYLTRANSFERASE SPOU TYPE DOMAIN-CONTAINING PROTEIN"/>
    <property type="match status" value="1"/>
</dbReference>
<dbReference type="GO" id="GO:0003723">
    <property type="term" value="F:RNA binding"/>
    <property type="evidence" value="ECO:0007669"/>
    <property type="project" value="InterPro"/>
</dbReference>
<dbReference type="GO" id="GO:0005829">
    <property type="term" value="C:cytosol"/>
    <property type="evidence" value="ECO:0007669"/>
    <property type="project" value="TreeGrafter"/>
</dbReference>
<dbReference type="Gene3D" id="3.40.1280.10">
    <property type="match status" value="1"/>
</dbReference>
<keyword evidence="3 6" id="KW-0808">Transferase</keyword>
<name>A0A2A4MN66_9GAMM</name>
<reference evidence="7" key="1">
    <citation type="submission" date="2017-08" db="EMBL/GenBank/DDBJ databases">
        <title>A dynamic microbial community with high functional redundancy inhabits the cold, oxic subseafloor aquifer.</title>
        <authorList>
            <person name="Tully B.J."/>
            <person name="Wheat C.G."/>
            <person name="Glazer B.T."/>
            <person name="Huber J.A."/>
        </authorList>
    </citation>
    <scope>NUCLEOTIDE SEQUENCE [LARGE SCALE GENOMIC DNA]</scope>
</reference>
<dbReference type="Proteomes" id="UP000218172">
    <property type="component" value="Unassembled WGS sequence"/>
</dbReference>
<dbReference type="Pfam" id="PF00588">
    <property type="entry name" value="SpoU_methylase"/>
    <property type="match status" value="1"/>
</dbReference>
<evidence type="ECO:0000256" key="4">
    <source>
        <dbReference type="ARBA" id="ARBA00022691"/>
    </source>
</evidence>
<evidence type="ECO:0000256" key="3">
    <source>
        <dbReference type="ARBA" id="ARBA00022679"/>
    </source>
</evidence>
<dbReference type="PANTHER" id="PTHR42786">
    <property type="entry name" value="TRNA/RRNA METHYLTRANSFERASE"/>
    <property type="match status" value="1"/>
</dbReference>
<dbReference type="InterPro" id="IPR029028">
    <property type="entry name" value="Alpha/beta_knot_MTases"/>
</dbReference>
<evidence type="ECO:0000259" key="5">
    <source>
        <dbReference type="Pfam" id="PF00588"/>
    </source>
</evidence>
<dbReference type="InterPro" id="IPR004384">
    <property type="entry name" value="RNA_MeTrfase_TrmJ/LasT"/>
</dbReference>
<evidence type="ECO:0000256" key="1">
    <source>
        <dbReference type="ARBA" id="ARBA00007228"/>
    </source>
</evidence>